<dbReference type="PANTHER" id="PTHR30061:SF50">
    <property type="entry name" value="MALTOSE_MALTODEXTRIN-BINDING PERIPLASMIC PROTEIN"/>
    <property type="match status" value="1"/>
</dbReference>
<comment type="similarity">
    <text evidence="1">Belongs to the bacterial solute-binding protein 1 family.</text>
</comment>
<name>A0ABS6JE61_9BACI</name>
<feature type="compositionally biased region" description="Acidic residues" evidence="4">
    <location>
        <begin position="27"/>
        <end position="56"/>
    </location>
</feature>
<proteinExistence type="inferred from homology"/>
<organism evidence="6 7">
    <name type="scientific">Evansella tamaricis</name>
    <dbReference type="NCBI Taxonomy" id="2069301"/>
    <lineage>
        <taxon>Bacteria</taxon>
        <taxon>Bacillati</taxon>
        <taxon>Bacillota</taxon>
        <taxon>Bacilli</taxon>
        <taxon>Bacillales</taxon>
        <taxon>Bacillaceae</taxon>
        <taxon>Evansella</taxon>
    </lineage>
</organism>
<gene>
    <name evidence="6" type="ORF">KS419_06910</name>
</gene>
<feature type="region of interest" description="Disordered" evidence="4">
    <location>
        <begin position="27"/>
        <end position="62"/>
    </location>
</feature>
<comment type="caution">
    <text evidence="6">The sequence shown here is derived from an EMBL/GenBank/DDBJ whole genome shotgun (WGS) entry which is preliminary data.</text>
</comment>
<keyword evidence="7" id="KW-1185">Reference proteome</keyword>
<evidence type="ECO:0000313" key="7">
    <source>
        <dbReference type="Proteomes" id="UP000784880"/>
    </source>
</evidence>
<keyword evidence="2" id="KW-0813">Transport</keyword>
<feature type="signal peptide" evidence="5">
    <location>
        <begin position="1"/>
        <end position="22"/>
    </location>
</feature>
<accession>A0ABS6JE61</accession>
<dbReference type="EMBL" id="JAHQCS010000073">
    <property type="protein sequence ID" value="MBU9711459.1"/>
    <property type="molecule type" value="Genomic_DNA"/>
</dbReference>
<dbReference type="Proteomes" id="UP000784880">
    <property type="component" value="Unassembled WGS sequence"/>
</dbReference>
<dbReference type="PANTHER" id="PTHR30061">
    <property type="entry name" value="MALTOSE-BINDING PERIPLASMIC PROTEIN"/>
    <property type="match status" value="1"/>
</dbReference>
<evidence type="ECO:0000256" key="3">
    <source>
        <dbReference type="ARBA" id="ARBA00022729"/>
    </source>
</evidence>
<evidence type="ECO:0000256" key="2">
    <source>
        <dbReference type="ARBA" id="ARBA00022448"/>
    </source>
</evidence>
<keyword evidence="3 5" id="KW-0732">Signal</keyword>
<dbReference type="RefSeq" id="WP_217065355.1">
    <property type="nucleotide sequence ID" value="NZ_JAHQCS010000073.1"/>
</dbReference>
<evidence type="ECO:0000256" key="1">
    <source>
        <dbReference type="ARBA" id="ARBA00008520"/>
    </source>
</evidence>
<protein>
    <submittedName>
        <fullName evidence="6">Extracellular solute-binding protein</fullName>
    </submittedName>
</protein>
<dbReference type="Pfam" id="PF13416">
    <property type="entry name" value="SBP_bac_8"/>
    <property type="match status" value="1"/>
</dbReference>
<dbReference type="PROSITE" id="PS51257">
    <property type="entry name" value="PROKAR_LIPOPROTEIN"/>
    <property type="match status" value="1"/>
</dbReference>
<evidence type="ECO:0000256" key="5">
    <source>
        <dbReference type="SAM" id="SignalP"/>
    </source>
</evidence>
<evidence type="ECO:0000256" key="4">
    <source>
        <dbReference type="SAM" id="MobiDB-lite"/>
    </source>
</evidence>
<sequence length="438" mass="48246">MFKSKSLLLSLMLLLVLSIALVACSSDEETETPADDPAEDTTDDATEDTDDGDDVAGDVPEKPEELTMWVNDEDAQLDAYEEITARFTAEYGIDVNIIPYSMLDQVDGLSLDGPQGLGPDLFFQPHDRMGDIVLQGLAAELELTDDQLARLGDYSEEAVQSFSYEGVQYGIPAVVETYGLFRNTELVPEAPETMDELMDIARELTDGDTYGFLMEATNFYFTYPFLTGKGGYIFAQDASGAYDIDDIGLSNAGAVEAAETIQAWFEEDLMPVGIDGDIMNGLFTEGKVGMVVTGPWNIADYSEHIGDNLAISTLPTWDGEPLNSFSGNKGWLVNYYSDNYYWATELALFITNGENSETYFEIAREIPAHSAVSIDDPFMAAIFDQAQLAEPMPNVPEMGQVWDPIAEALEFITQGDDIQEVLDEAVEQIREQIAMMQP</sequence>
<evidence type="ECO:0000313" key="6">
    <source>
        <dbReference type="EMBL" id="MBU9711459.1"/>
    </source>
</evidence>
<feature type="chain" id="PRO_5046307974" evidence="5">
    <location>
        <begin position="23"/>
        <end position="438"/>
    </location>
</feature>
<dbReference type="InterPro" id="IPR006059">
    <property type="entry name" value="SBP"/>
</dbReference>
<reference evidence="6 7" key="1">
    <citation type="submission" date="2021-06" db="EMBL/GenBank/DDBJ databases">
        <title>Bacillus sp. RD4P76, an endophyte from a halophyte.</title>
        <authorList>
            <person name="Sun J.-Q."/>
        </authorList>
    </citation>
    <scope>NUCLEOTIDE SEQUENCE [LARGE SCALE GENOMIC DNA]</scope>
    <source>
        <strain evidence="6 7">CGMCC 1.15917</strain>
    </source>
</reference>